<feature type="domain" description="ABC transporter" evidence="6">
    <location>
        <begin position="56"/>
        <end position="314"/>
    </location>
</feature>
<dbReference type="OrthoDB" id="9802264at2"/>
<evidence type="ECO:0000313" key="7">
    <source>
        <dbReference type="EMBL" id="PJJ82040.1"/>
    </source>
</evidence>
<evidence type="ECO:0000313" key="8">
    <source>
        <dbReference type="Proteomes" id="UP000231742"/>
    </source>
</evidence>
<dbReference type="CDD" id="cd03294">
    <property type="entry name" value="ABC_Pro_Gly_Betaine"/>
    <property type="match status" value="1"/>
</dbReference>
<proteinExistence type="inferred from homology"/>
<protein>
    <submittedName>
        <fullName evidence="7">Glycine betaine/proline transport system ATP-binding protein</fullName>
    </submittedName>
</protein>
<dbReference type="InterPro" id="IPR027417">
    <property type="entry name" value="P-loop_NTPase"/>
</dbReference>
<dbReference type="SUPFAM" id="SSF52540">
    <property type="entry name" value="P-loop containing nucleoside triphosphate hydrolases"/>
    <property type="match status" value="1"/>
</dbReference>
<dbReference type="Gene3D" id="3.10.580.10">
    <property type="entry name" value="CBS-domain"/>
    <property type="match status" value="1"/>
</dbReference>
<keyword evidence="8" id="KW-1185">Reference proteome</keyword>
<dbReference type="PANTHER" id="PTHR43869">
    <property type="entry name" value="GLYCINE BETAINE/PROLINE BETAINE TRANSPORT SYSTEM ATP-BINDING PROTEIN PROV"/>
    <property type="match status" value="1"/>
</dbReference>
<dbReference type="PROSITE" id="PS00211">
    <property type="entry name" value="ABC_TRANSPORTER_1"/>
    <property type="match status" value="1"/>
</dbReference>
<gene>
    <name evidence="7" type="ORF">CLV85_1228</name>
</gene>
<dbReference type="InterPro" id="IPR005892">
    <property type="entry name" value="Gly-betaine_transp_ATP-bd"/>
</dbReference>
<evidence type="ECO:0000256" key="4">
    <source>
        <dbReference type="ARBA" id="ARBA00022840"/>
    </source>
</evidence>
<keyword evidence="3" id="KW-0547">Nucleotide-binding</keyword>
<comment type="similarity">
    <text evidence="1">Belongs to the ABC transporter superfamily.</text>
</comment>
<dbReference type="InterPro" id="IPR017871">
    <property type="entry name" value="ABC_transporter-like_CS"/>
</dbReference>
<sequence>MVVSQWSCSESAPLSFPTRITQGFDRALRSTRTVIERSEALKVPSNQENVTEKFAVSAKNIYKVFGRRPNEAVERLQHGASRDEITELGTAAVIDASFDVLPGEIFVVMGLSGSGKSTLIRMLNGLWDTTSGTVTVGGDLITGISAPKLRDVRRRRISMVFQHFALFPHRSVLENAAYALEVQGIAREERLARAQKTIDLVGLKGWGHKMPSELSGGMQQRVGLARALTADTDVLLMDEAFSALDPLIRREMQEQLLELQTELGKTIIFITHDLNEAMFLGDRIAVMRDGRIVQIGTPEDILTDPANDYVAQFVQDVDRSRVLTAASVMEPVRATVFASGGPRAALKVMRDLQTSTAFVISRDRTLQGVVRDADVMKLVRKGVTDMTTILSDEYNAVDENTYLSELFVPSVESPLPLAVIDERGRLKGVVPRVTLLAALGNVTTDTGELQVMEPPLTVSTDVITDALDASDTSSDAKEDAR</sequence>
<evidence type="ECO:0000256" key="5">
    <source>
        <dbReference type="ARBA" id="ARBA00023122"/>
    </source>
</evidence>
<evidence type="ECO:0000256" key="1">
    <source>
        <dbReference type="ARBA" id="ARBA00005417"/>
    </source>
</evidence>
<comment type="caution">
    <text evidence="7">The sequence shown here is derived from an EMBL/GenBank/DDBJ whole genome shotgun (WGS) entry which is preliminary data.</text>
</comment>
<dbReference type="PROSITE" id="PS50893">
    <property type="entry name" value="ABC_TRANSPORTER_2"/>
    <property type="match status" value="1"/>
</dbReference>
<dbReference type="GO" id="GO:0031460">
    <property type="term" value="P:glycine betaine transport"/>
    <property type="evidence" value="ECO:0007669"/>
    <property type="project" value="InterPro"/>
</dbReference>
<dbReference type="Proteomes" id="UP000231742">
    <property type="component" value="Unassembled WGS sequence"/>
</dbReference>
<dbReference type="NCBIfam" id="TIGR01186">
    <property type="entry name" value="proV"/>
    <property type="match status" value="1"/>
</dbReference>
<dbReference type="SUPFAM" id="SSF54631">
    <property type="entry name" value="CBS-domain pair"/>
    <property type="match status" value="1"/>
</dbReference>
<accession>A0A2M9D8P6</accession>
<keyword evidence="2" id="KW-0813">Transport</keyword>
<dbReference type="SMART" id="SM00382">
    <property type="entry name" value="AAA"/>
    <property type="match status" value="1"/>
</dbReference>
<evidence type="ECO:0000259" key="6">
    <source>
        <dbReference type="PROSITE" id="PS50893"/>
    </source>
</evidence>
<keyword evidence="4 7" id="KW-0067">ATP-binding</keyword>
<dbReference type="Pfam" id="PF00005">
    <property type="entry name" value="ABC_tran"/>
    <property type="match status" value="1"/>
</dbReference>
<dbReference type="InterPro" id="IPR051921">
    <property type="entry name" value="ABC_osmolyte_uptake_ATP-bind"/>
</dbReference>
<dbReference type="PANTHER" id="PTHR43869:SF1">
    <property type="entry name" value="GLYCINE BETAINE_PROLINE BETAINE TRANSPORT SYSTEM ATP-BINDING PROTEIN PROV"/>
    <property type="match status" value="1"/>
</dbReference>
<dbReference type="Gene3D" id="3.40.50.300">
    <property type="entry name" value="P-loop containing nucleotide triphosphate hydrolases"/>
    <property type="match status" value="1"/>
</dbReference>
<name>A0A2M9D8P6_9MICO</name>
<evidence type="ECO:0000256" key="2">
    <source>
        <dbReference type="ARBA" id="ARBA00022448"/>
    </source>
</evidence>
<dbReference type="EMBL" id="PGFH01000001">
    <property type="protein sequence ID" value="PJJ82040.1"/>
    <property type="molecule type" value="Genomic_DNA"/>
</dbReference>
<dbReference type="GO" id="GO:0006970">
    <property type="term" value="P:response to osmotic stress"/>
    <property type="evidence" value="ECO:0007669"/>
    <property type="project" value="UniProtKB-ARBA"/>
</dbReference>
<dbReference type="InterPro" id="IPR003593">
    <property type="entry name" value="AAA+_ATPase"/>
</dbReference>
<dbReference type="InterPro" id="IPR046342">
    <property type="entry name" value="CBS_dom_sf"/>
</dbReference>
<organism evidence="7 8">
    <name type="scientific">Salinibacterium amurskyense</name>
    <dbReference type="NCBI Taxonomy" id="205941"/>
    <lineage>
        <taxon>Bacteria</taxon>
        <taxon>Bacillati</taxon>
        <taxon>Actinomycetota</taxon>
        <taxon>Actinomycetes</taxon>
        <taxon>Micrococcales</taxon>
        <taxon>Microbacteriaceae</taxon>
        <taxon>Salinibacterium</taxon>
    </lineage>
</organism>
<dbReference type="FunFam" id="3.40.50.300:FF:000201">
    <property type="entry name" value="Glycine betaine/L-proline ABC transporter ATP-binding protein"/>
    <property type="match status" value="1"/>
</dbReference>
<reference evidence="7 8" key="1">
    <citation type="submission" date="2017-11" db="EMBL/GenBank/DDBJ databases">
        <title>Genomic Encyclopedia of Archaeal and Bacterial Type Strains, Phase II (KMG-II): From Individual Species to Whole Genera.</title>
        <authorList>
            <person name="Goeker M."/>
        </authorList>
    </citation>
    <scope>NUCLEOTIDE SEQUENCE [LARGE SCALE GENOMIC DNA]</scope>
    <source>
        <strain evidence="7 8">DSM 16400</strain>
    </source>
</reference>
<dbReference type="InterPro" id="IPR003439">
    <property type="entry name" value="ABC_transporter-like_ATP-bd"/>
</dbReference>
<dbReference type="AlphaFoldDB" id="A0A2M9D8P6"/>
<dbReference type="GO" id="GO:0005524">
    <property type="term" value="F:ATP binding"/>
    <property type="evidence" value="ECO:0007669"/>
    <property type="project" value="UniProtKB-KW"/>
</dbReference>
<evidence type="ECO:0000256" key="3">
    <source>
        <dbReference type="ARBA" id="ARBA00022741"/>
    </source>
</evidence>
<dbReference type="GO" id="GO:0016887">
    <property type="term" value="F:ATP hydrolysis activity"/>
    <property type="evidence" value="ECO:0007669"/>
    <property type="project" value="InterPro"/>
</dbReference>
<keyword evidence="5" id="KW-0129">CBS domain</keyword>
<dbReference type="GO" id="GO:0016020">
    <property type="term" value="C:membrane"/>
    <property type="evidence" value="ECO:0007669"/>
    <property type="project" value="InterPro"/>
</dbReference>